<dbReference type="Proteomes" id="UP000027265">
    <property type="component" value="Unassembled WGS sequence"/>
</dbReference>
<name>A0A067PX90_9AGAM</name>
<keyword evidence="5" id="KW-0808">Transferase</keyword>
<organism evidence="14 15">
    <name type="scientific">Jaapia argillacea MUCL 33604</name>
    <dbReference type="NCBI Taxonomy" id="933084"/>
    <lineage>
        <taxon>Eukaryota</taxon>
        <taxon>Fungi</taxon>
        <taxon>Dikarya</taxon>
        <taxon>Basidiomycota</taxon>
        <taxon>Agaricomycotina</taxon>
        <taxon>Agaricomycetes</taxon>
        <taxon>Agaricomycetidae</taxon>
        <taxon>Jaapiales</taxon>
        <taxon>Jaapiaceae</taxon>
        <taxon>Jaapia</taxon>
    </lineage>
</organism>
<dbReference type="PANTHER" id="PTHR21404:SF3">
    <property type="entry name" value="SMALL RNA 2'-O-METHYLTRANSFERASE"/>
    <property type="match status" value="1"/>
</dbReference>
<evidence type="ECO:0000256" key="6">
    <source>
        <dbReference type="ARBA" id="ARBA00022691"/>
    </source>
</evidence>
<accession>A0A067PX90</accession>
<evidence type="ECO:0000256" key="4">
    <source>
        <dbReference type="ARBA" id="ARBA00022603"/>
    </source>
</evidence>
<evidence type="ECO:0000256" key="12">
    <source>
        <dbReference type="ARBA" id="ARBA00048418"/>
    </source>
</evidence>
<comment type="cofactor">
    <cofactor evidence="1">
        <name>Mg(2+)</name>
        <dbReference type="ChEBI" id="CHEBI:18420"/>
    </cofactor>
</comment>
<keyword evidence="9" id="KW-0694">RNA-binding</keyword>
<protein>
    <recommendedName>
        <fullName evidence="3">Small RNA 2'-O-methyltransferase</fullName>
        <ecNumber evidence="11">2.1.1.386</ecNumber>
    </recommendedName>
</protein>
<gene>
    <name evidence="14" type="ORF">JAAARDRAFT_128204</name>
</gene>
<dbReference type="HOGENOM" id="CLU_032749_0_0_1"/>
<dbReference type="EC" id="2.1.1.386" evidence="11"/>
<dbReference type="EMBL" id="KL197716">
    <property type="protein sequence ID" value="KDQ59349.1"/>
    <property type="molecule type" value="Genomic_DNA"/>
</dbReference>
<proteinExistence type="inferred from homology"/>
<dbReference type="GO" id="GO:0005634">
    <property type="term" value="C:nucleus"/>
    <property type="evidence" value="ECO:0007669"/>
    <property type="project" value="TreeGrafter"/>
</dbReference>
<keyword evidence="15" id="KW-1185">Reference proteome</keyword>
<evidence type="ECO:0000256" key="13">
    <source>
        <dbReference type="SAM" id="MobiDB-lite"/>
    </source>
</evidence>
<dbReference type="InterPro" id="IPR029063">
    <property type="entry name" value="SAM-dependent_MTases_sf"/>
</dbReference>
<dbReference type="AlphaFoldDB" id="A0A067PX90"/>
<comment type="similarity">
    <text evidence="2">Belongs to the methyltransferase superfamily. HEN1 family.</text>
</comment>
<dbReference type="GO" id="GO:0001510">
    <property type="term" value="P:RNA methylation"/>
    <property type="evidence" value="ECO:0007669"/>
    <property type="project" value="InterPro"/>
</dbReference>
<keyword evidence="6" id="KW-0949">S-adenosyl-L-methionine</keyword>
<keyword evidence="4" id="KW-0489">Methyltransferase</keyword>
<evidence type="ECO:0000256" key="2">
    <source>
        <dbReference type="ARBA" id="ARBA00009026"/>
    </source>
</evidence>
<evidence type="ECO:0000256" key="11">
    <source>
        <dbReference type="ARBA" id="ARBA00035025"/>
    </source>
</evidence>
<evidence type="ECO:0000313" key="15">
    <source>
        <dbReference type="Proteomes" id="UP000027265"/>
    </source>
</evidence>
<dbReference type="GO" id="GO:0005737">
    <property type="term" value="C:cytoplasm"/>
    <property type="evidence" value="ECO:0007669"/>
    <property type="project" value="TreeGrafter"/>
</dbReference>
<evidence type="ECO:0000256" key="7">
    <source>
        <dbReference type="ARBA" id="ARBA00022723"/>
    </source>
</evidence>
<feature type="compositionally biased region" description="Acidic residues" evidence="13">
    <location>
        <begin position="428"/>
        <end position="437"/>
    </location>
</feature>
<dbReference type="GO" id="GO:0046872">
    <property type="term" value="F:metal ion binding"/>
    <property type="evidence" value="ECO:0007669"/>
    <property type="project" value="UniProtKB-KW"/>
</dbReference>
<comment type="catalytic activity">
    <reaction evidence="12">
        <text>small RNA 3'-end nucleotide + S-adenosyl-L-methionine = small RNA 3'-end 2'-O-methylnucleotide + S-adenosyl-L-homocysteine + H(+)</text>
        <dbReference type="Rhea" id="RHEA:37887"/>
        <dbReference type="Rhea" id="RHEA-COMP:10415"/>
        <dbReference type="Rhea" id="RHEA-COMP:10416"/>
        <dbReference type="ChEBI" id="CHEBI:15378"/>
        <dbReference type="ChEBI" id="CHEBI:57856"/>
        <dbReference type="ChEBI" id="CHEBI:59789"/>
        <dbReference type="ChEBI" id="CHEBI:74896"/>
        <dbReference type="ChEBI" id="CHEBI:74898"/>
        <dbReference type="EC" id="2.1.1.386"/>
    </reaction>
</comment>
<dbReference type="GO" id="GO:0003723">
    <property type="term" value="F:RNA binding"/>
    <property type="evidence" value="ECO:0007669"/>
    <property type="project" value="UniProtKB-KW"/>
</dbReference>
<dbReference type="GO" id="GO:0090486">
    <property type="term" value="F:small RNA 2'-O-methyltransferase activity"/>
    <property type="evidence" value="ECO:0007669"/>
    <property type="project" value="UniProtKB-EC"/>
</dbReference>
<dbReference type="PANTHER" id="PTHR21404">
    <property type="entry name" value="HEN1"/>
    <property type="match status" value="1"/>
</dbReference>
<keyword evidence="7" id="KW-0479">Metal-binding</keyword>
<evidence type="ECO:0000256" key="8">
    <source>
        <dbReference type="ARBA" id="ARBA00022842"/>
    </source>
</evidence>
<dbReference type="InterPro" id="IPR026610">
    <property type="entry name" value="Hen1"/>
</dbReference>
<reference evidence="15" key="1">
    <citation type="journal article" date="2014" name="Proc. Natl. Acad. Sci. U.S.A.">
        <title>Extensive sampling of basidiomycete genomes demonstrates inadequacy of the white-rot/brown-rot paradigm for wood decay fungi.</title>
        <authorList>
            <person name="Riley R."/>
            <person name="Salamov A.A."/>
            <person name="Brown D.W."/>
            <person name="Nagy L.G."/>
            <person name="Floudas D."/>
            <person name="Held B.W."/>
            <person name="Levasseur A."/>
            <person name="Lombard V."/>
            <person name="Morin E."/>
            <person name="Otillar R."/>
            <person name="Lindquist E.A."/>
            <person name="Sun H."/>
            <person name="LaButti K.M."/>
            <person name="Schmutz J."/>
            <person name="Jabbour D."/>
            <person name="Luo H."/>
            <person name="Baker S.E."/>
            <person name="Pisabarro A.G."/>
            <person name="Walton J.D."/>
            <person name="Blanchette R.A."/>
            <person name="Henrissat B."/>
            <person name="Martin F."/>
            <person name="Cullen D."/>
            <person name="Hibbett D.S."/>
            <person name="Grigoriev I.V."/>
        </authorList>
    </citation>
    <scope>NUCLEOTIDE SEQUENCE [LARGE SCALE GENOMIC DNA]</scope>
    <source>
        <strain evidence="15">MUCL 33604</strain>
    </source>
</reference>
<keyword evidence="10" id="KW-0943">RNA-mediated gene silencing</keyword>
<dbReference type="Gene3D" id="3.40.50.150">
    <property type="entry name" value="Vaccinia Virus protein VP39"/>
    <property type="match status" value="1"/>
</dbReference>
<evidence type="ECO:0000256" key="5">
    <source>
        <dbReference type="ARBA" id="ARBA00022679"/>
    </source>
</evidence>
<dbReference type="OrthoDB" id="2154311at2759"/>
<evidence type="ECO:0000256" key="9">
    <source>
        <dbReference type="ARBA" id="ARBA00022884"/>
    </source>
</evidence>
<evidence type="ECO:0000256" key="10">
    <source>
        <dbReference type="ARBA" id="ARBA00023158"/>
    </source>
</evidence>
<dbReference type="InParanoid" id="A0A067PX90"/>
<sequence>MPGDFVVPEIGIPSVSNDYHEAAQEPKVSFFPPLFLQRRIWVLDQMRKYHVTSILDIGCGEGSLLACLARPAPWLPPPAPLPPTDPAESTQCPSSQFLVPSQDPLDLYPSFIAGLDISPSDLQYAIEDTSPAAHESSSNIRWEPLEVQIWEGGLECVNEAFVDMECIVAMEVIEHLEPSVFNSFAPTLLGTYHPQLLLMTTPSYNFNARFINPITQIRVGGFPDPTYRTNRIFRHLDHKFEWTVAEFTEWCEEVGKEWGYEVEIGCIGIPLEKDWWGRDEELGSASQVVAFQRMEGDEWIEKRKEKERDFRGGEEGEQRSRHTMLARHHHVAHPQAGKPGSILDIGAAVKTKMEELCEAVMRVEQLWFEHDLAVLCGGWFEFLVAGIESNEGLQLRRDGKLKREEWEVLLVGGVPEREGLWDGTDDQHQDDDDDENENPGSSGNEWFETASDIQNELPGNGWGNCDIAVSNDGGWGSLPDLASASGGWGAGDGWEIGGGWGTNTDYRDSWVSDDHSGP</sequence>
<evidence type="ECO:0000256" key="3">
    <source>
        <dbReference type="ARBA" id="ARBA00021330"/>
    </source>
</evidence>
<feature type="region of interest" description="Disordered" evidence="13">
    <location>
        <begin position="417"/>
        <end position="446"/>
    </location>
</feature>
<dbReference type="SUPFAM" id="SSF53335">
    <property type="entry name" value="S-adenosyl-L-methionine-dependent methyltransferases"/>
    <property type="match status" value="1"/>
</dbReference>
<evidence type="ECO:0000313" key="14">
    <source>
        <dbReference type="EMBL" id="KDQ59349.1"/>
    </source>
</evidence>
<dbReference type="GO" id="GO:0030422">
    <property type="term" value="P:siRNA processing"/>
    <property type="evidence" value="ECO:0007669"/>
    <property type="project" value="TreeGrafter"/>
</dbReference>
<evidence type="ECO:0000256" key="1">
    <source>
        <dbReference type="ARBA" id="ARBA00001946"/>
    </source>
</evidence>
<keyword evidence="8" id="KW-0460">Magnesium</keyword>